<sequence length="516" mass="59819">MDMNDVPIPPLLFYGRSYKNLGPAIEDLQSLDTNGEIDVVIIPPEVDEQTDEEDVDEEEMKMTLVPRDVPGSIEVHYDKSDDEYSSEDDISLAVFRNQQLPKKKKTANPVWTKDPETDISMPTARGCLDRLTILKAELEGRSPVEIFEKFIDKDVIDHIVFQSNLYAQQKNDYRFMFSESVMKIFLGFLLLTGYHSVPRESMYWSLDEDLGIDLVTRSMSRNRFHDIKRNIHLADNTNLKKVDKMAKVRPLMDLMNQRFQQWGFFHEELSIDESMVKYYGHNSSKQFIKTKPIRFGYKNWTLCSSTGYCYAFDTYCGAKTTETTHTLQDKLPLGSKVVLDLLKTIAVPSEHTLFFDNFFSCHSLMKTLKDLGYRATGTVRENRTKKCPVISVKEMKNKGRGSYDYMFDSEALILFVRWKDNSVVTMATNYDSVLPMEKVKRWSSAVKGRTEVPQPFLFKNYNRGMGGVDLMDQSVNNYLPYCYTRKKMVVAFIYTYHKYGYLKYLANISVGIWRGC</sequence>
<accession>A0A5N4B172</accession>
<comment type="caution">
    <text evidence="2">The sequence shown here is derived from an EMBL/GenBank/DDBJ whole genome shotgun (WGS) entry which is preliminary data.</text>
</comment>
<dbReference type="GO" id="GO:0043565">
    <property type="term" value="F:sequence-specific DNA binding"/>
    <property type="evidence" value="ECO:0007669"/>
    <property type="project" value="TreeGrafter"/>
</dbReference>
<name>A0A5N4B172_PHOPY</name>
<dbReference type="PANTHER" id="PTHR47055:SF3">
    <property type="entry name" value="PHORBOL-ESTER_DAG-TYPE DOMAIN-CONTAINING PROTEIN"/>
    <property type="match status" value="1"/>
</dbReference>
<gene>
    <name evidence="2" type="ORF">PPYR_00273</name>
</gene>
<dbReference type="InParanoid" id="A0A5N4B172"/>
<proteinExistence type="predicted"/>
<protein>
    <recommendedName>
        <fullName evidence="1">PiggyBac transposable element-derived protein domain-containing protein</fullName>
    </recommendedName>
</protein>
<evidence type="ECO:0000313" key="3">
    <source>
        <dbReference type="Proteomes" id="UP000327044"/>
    </source>
</evidence>
<reference evidence="2 3" key="1">
    <citation type="journal article" date="2018" name="Elife">
        <title>Firefly genomes illuminate parallel origins of bioluminescence in beetles.</title>
        <authorList>
            <person name="Fallon T.R."/>
            <person name="Lower S.E."/>
            <person name="Chang C.H."/>
            <person name="Bessho-Uehara M."/>
            <person name="Martin G.J."/>
            <person name="Bewick A.J."/>
            <person name="Behringer M."/>
            <person name="Debat H.J."/>
            <person name="Wong I."/>
            <person name="Day J.C."/>
            <person name="Suvorov A."/>
            <person name="Silva C.J."/>
            <person name="Stanger-Hall K.F."/>
            <person name="Hall D.W."/>
            <person name="Schmitz R.J."/>
            <person name="Nelson D.R."/>
            <person name="Lewis S.M."/>
            <person name="Shigenobu S."/>
            <person name="Bybee S.M."/>
            <person name="Larracuente A.M."/>
            <person name="Oba Y."/>
            <person name="Weng J.K."/>
        </authorList>
    </citation>
    <scope>NUCLEOTIDE SEQUENCE [LARGE SCALE GENOMIC DNA]</scope>
    <source>
        <strain evidence="2">1611_PpyrPB1</strain>
        <tissue evidence="2">Whole body</tissue>
    </source>
</reference>
<evidence type="ECO:0000313" key="2">
    <source>
        <dbReference type="EMBL" id="KAB0803303.1"/>
    </source>
</evidence>
<dbReference type="AlphaFoldDB" id="A0A5N4B172"/>
<dbReference type="InterPro" id="IPR052638">
    <property type="entry name" value="PiggyBac_TE-derived"/>
</dbReference>
<dbReference type="Pfam" id="PF13843">
    <property type="entry name" value="DDE_Tnp_1_7"/>
    <property type="match status" value="1"/>
</dbReference>
<dbReference type="PANTHER" id="PTHR47055">
    <property type="entry name" value="DDE_TNP_1_7 DOMAIN-CONTAINING PROTEIN"/>
    <property type="match status" value="1"/>
</dbReference>
<organism evidence="2 3">
    <name type="scientific">Photinus pyralis</name>
    <name type="common">Common eastern firefly</name>
    <name type="synonym">Lampyris pyralis</name>
    <dbReference type="NCBI Taxonomy" id="7054"/>
    <lineage>
        <taxon>Eukaryota</taxon>
        <taxon>Metazoa</taxon>
        <taxon>Ecdysozoa</taxon>
        <taxon>Arthropoda</taxon>
        <taxon>Hexapoda</taxon>
        <taxon>Insecta</taxon>
        <taxon>Pterygota</taxon>
        <taxon>Neoptera</taxon>
        <taxon>Endopterygota</taxon>
        <taxon>Coleoptera</taxon>
        <taxon>Polyphaga</taxon>
        <taxon>Elateriformia</taxon>
        <taxon>Elateroidea</taxon>
        <taxon>Lampyridae</taxon>
        <taxon>Lampyrinae</taxon>
        <taxon>Photinus</taxon>
    </lineage>
</organism>
<dbReference type="Proteomes" id="UP000327044">
    <property type="component" value="Unassembled WGS sequence"/>
</dbReference>
<dbReference type="EMBL" id="VVIM01000001">
    <property type="protein sequence ID" value="KAB0803303.1"/>
    <property type="molecule type" value="Genomic_DNA"/>
</dbReference>
<evidence type="ECO:0000259" key="1">
    <source>
        <dbReference type="Pfam" id="PF13843"/>
    </source>
</evidence>
<dbReference type="InterPro" id="IPR029526">
    <property type="entry name" value="PGBD"/>
</dbReference>
<keyword evidence="3" id="KW-1185">Reference proteome</keyword>
<feature type="domain" description="PiggyBac transposable element-derived protein" evidence="1">
    <location>
        <begin position="142"/>
        <end position="489"/>
    </location>
</feature>